<evidence type="ECO:0000313" key="4">
    <source>
        <dbReference type="Proteomes" id="UP001492380"/>
    </source>
</evidence>
<gene>
    <name evidence="3" type="ORF">HDK90DRAFT_490647</name>
</gene>
<dbReference type="Proteomes" id="UP001492380">
    <property type="component" value="Unassembled WGS sequence"/>
</dbReference>
<sequence>MMSLMSLMSVISLMARLSTKRTQRIQAATHATEIHVATTILEWPAIHHKSGERRLGKAEPPQNASHSLPGAATTPASASLVRCWSASMDCTPQEYTLQPPYQVASD</sequence>
<evidence type="ECO:0008006" key="5">
    <source>
        <dbReference type="Google" id="ProtNLM"/>
    </source>
</evidence>
<keyword evidence="2" id="KW-0732">Signal</keyword>
<feature type="region of interest" description="Disordered" evidence="1">
    <location>
        <begin position="48"/>
        <end position="74"/>
    </location>
</feature>
<proteinExistence type="predicted"/>
<feature type="chain" id="PRO_5046539476" description="Secreted protein" evidence="2">
    <location>
        <begin position="23"/>
        <end position="106"/>
    </location>
</feature>
<comment type="caution">
    <text evidence="3">The sequence shown here is derived from an EMBL/GenBank/DDBJ whole genome shotgun (WGS) entry which is preliminary data.</text>
</comment>
<protein>
    <recommendedName>
        <fullName evidence="5">Secreted protein</fullName>
    </recommendedName>
</protein>
<keyword evidence="4" id="KW-1185">Reference proteome</keyword>
<accession>A0ABR1YHU0</accession>
<organism evidence="3 4">
    <name type="scientific">Phyllosticta capitalensis</name>
    <dbReference type="NCBI Taxonomy" id="121624"/>
    <lineage>
        <taxon>Eukaryota</taxon>
        <taxon>Fungi</taxon>
        <taxon>Dikarya</taxon>
        <taxon>Ascomycota</taxon>
        <taxon>Pezizomycotina</taxon>
        <taxon>Dothideomycetes</taxon>
        <taxon>Dothideomycetes incertae sedis</taxon>
        <taxon>Botryosphaeriales</taxon>
        <taxon>Phyllostictaceae</taxon>
        <taxon>Phyllosticta</taxon>
    </lineage>
</organism>
<reference evidence="3 4" key="1">
    <citation type="submission" date="2024-04" db="EMBL/GenBank/DDBJ databases">
        <title>Phyllosticta paracitricarpa is synonymous to the EU quarantine fungus P. citricarpa based on phylogenomic analyses.</title>
        <authorList>
            <consortium name="Lawrence Berkeley National Laboratory"/>
            <person name="Van Ingen-Buijs V.A."/>
            <person name="Van Westerhoven A.C."/>
            <person name="Haridas S."/>
            <person name="Skiadas P."/>
            <person name="Martin F."/>
            <person name="Groenewald J.Z."/>
            <person name="Crous P.W."/>
            <person name="Seidl M.F."/>
        </authorList>
    </citation>
    <scope>NUCLEOTIDE SEQUENCE [LARGE SCALE GENOMIC DNA]</scope>
    <source>
        <strain evidence="3 4">CBS 123374</strain>
    </source>
</reference>
<evidence type="ECO:0000256" key="2">
    <source>
        <dbReference type="SAM" id="SignalP"/>
    </source>
</evidence>
<dbReference type="EMBL" id="JBBWRZ010000008">
    <property type="protein sequence ID" value="KAK8230367.1"/>
    <property type="molecule type" value="Genomic_DNA"/>
</dbReference>
<evidence type="ECO:0000256" key="1">
    <source>
        <dbReference type="SAM" id="MobiDB-lite"/>
    </source>
</evidence>
<name>A0ABR1YHU0_9PEZI</name>
<feature type="signal peptide" evidence="2">
    <location>
        <begin position="1"/>
        <end position="22"/>
    </location>
</feature>
<evidence type="ECO:0000313" key="3">
    <source>
        <dbReference type="EMBL" id="KAK8230367.1"/>
    </source>
</evidence>